<organism evidence="2">
    <name type="scientific">marine metagenome</name>
    <dbReference type="NCBI Taxonomy" id="408172"/>
    <lineage>
        <taxon>unclassified sequences</taxon>
        <taxon>metagenomes</taxon>
        <taxon>ecological metagenomes</taxon>
    </lineage>
</organism>
<dbReference type="AlphaFoldDB" id="A0A381Z3E3"/>
<proteinExistence type="predicted"/>
<evidence type="ECO:0000313" key="2">
    <source>
        <dbReference type="EMBL" id="SVA83277.1"/>
    </source>
</evidence>
<name>A0A381Z3E3_9ZZZZ</name>
<gene>
    <name evidence="2" type="ORF">METZ01_LOCUS136131</name>
</gene>
<dbReference type="EMBL" id="UINC01019646">
    <property type="protein sequence ID" value="SVA83277.1"/>
    <property type="molecule type" value="Genomic_DNA"/>
</dbReference>
<feature type="coiled-coil region" evidence="1">
    <location>
        <begin position="7"/>
        <end position="48"/>
    </location>
</feature>
<protein>
    <submittedName>
        <fullName evidence="2">Uncharacterized protein</fullName>
    </submittedName>
</protein>
<sequence length="101" mass="12470">MKPKPDIKKAIEELKDLNEQIELVNKSIYFWENRIENIFEEIDEVEEEPWRPDFNERVALLMHKMETLLKRMCTEERIVEELDKKIRKVHKRIFIPDFKNE</sequence>
<reference evidence="2" key="1">
    <citation type="submission" date="2018-05" db="EMBL/GenBank/DDBJ databases">
        <authorList>
            <person name="Lanie J.A."/>
            <person name="Ng W.-L."/>
            <person name="Kazmierczak K.M."/>
            <person name="Andrzejewski T.M."/>
            <person name="Davidsen T.M."/>
            <person name="Wayne K.J."/>
            <person name="Tettelin H."/>
            <person name="Glass J.I."/>
            <person name="Rusch D."/>
            <person name="Podicherti R."/>
            <person name="Tsui H.-C.T."/>
            <person name="Winkler M.E."/>
        </authorList>
    </citation>
    <scope>NUCLEOTIDE SEQUENCE</scope>
</reference>
<keyword evidence="1" id="KW-0175">Coiled coil</keyword>
<evidence type="ECO:0000256" key="1">
    <source>
        <dbReference type="SAM" id="Coils"/>
    </source>
</evidence>
<accession>A0A381Z3E3</accession>